<dbReference type="InParanoid" id="A0A7G1G9Y4"/>
<keyword evidence="4" id="KW-1185">Reference proteome</keyword>
<dbReference type="Pfam" id="PF06725">
    <property type="entry name" value="3D"/>
    <property type="match status" value="1"/>
</dbReference>
<dbReference type="CDD" id="cd00118">
    <property type="entry name" value="LysM"/>
    <property type="match status" value="1"/>
</dbReference>
<dbReference type="InterPro" id="IPR010611">
    <property type="entry name" value="3D_dom"/>
</dbReference>
<dbReference type="Pfam" id="PF01476">
    <property type="entry name" value="LysM"/>
    <property type="match status" value="1"/>
</dbReference>
<feature type="coiled-coil region" evidence="1">
    <location>
        <begin position="107"/>
        <end position="164"/>
    </location>
</feature>
<evidence type="ECO:0000256" key="1">
    <source>
        <dbReference type="SAM" id="Coils"/>
    </source>
</evidence>
<dbReference type="GO" id="GO:0004553">
    <property type="term" value="F:hydrolase activity, hydrolyzing O-glycosyl compounds"/>
    <property type="evidence" value="ECO:0007669"/>
    <property type="project" value="InterPro"/>
</dbReference>
<dbReference type="InterPro" id="IPR011055">
    <property type="entry name" value="Dup_hybrid_motif"/>
</dbReference>
<accession>A0A7G1G9Y4</accession>
<proteinExistence type="predicted"/>
<name>A0A7G1G9Y4_9BACT</name>
<dbReference type="InterPro" id="IPR036908">
    <property type="entry name" value="RlpA-like_sf"/>
</dbReference>
<gene>
    <name evidence="3" type="ORF">OSSY52_19680</name>
</gene>
<keyword evidence="1" id="KW-0175">Coiled coil</keyword>
<dbReference type="GO" id="GO:0009254">
    <property type="term" value="P:peptidoglycan turnover"/>
    <property type="evidence" value="ECO:0007669"/>
    <property type="project" value="InterPro"/>
</dbReference>
<dbReference type="Gene3D" id="2.70.70.10">
    <property type="entry name" value="Glucose Permease (Domain IIA)"/>
    <property type="match status" value="1"/>
</dbReference>
<dbReference type="InterPro" id="IPR036779">
    <property type="entry name" value="LysM_dom_sf"/>
</dbReference>
<dbReference type="SMART" id="SM00257">
    <property type="entry name" value="LysM"/>
    <property type="match status" value="1"/>
</dbReference>
<evidence type="ECO:0000259" key="2">
    <source>
        <dbReference type="PROSITE" id="PS51782"/>
    </source>
</evidence>
<feature type="coiled-coil region" evidence="1">
    <location>
        <begin position="33"/>
        <end position="60"/>
    </location>
</feature>
<dbReference type="CDD" id="cd14486">
    <property type="entry name" value="3D_domain"/>
    <property type="match status" value="1"/>
</dbReference>
<dbReference type="KEGG" id="ocy:OSSY52_19680"/>
<dbReference type="Gene3D" id="3.10.350.10">
    <property type="entry name" value="LysM domain"/>
    <property type="match status" value="1"/>
</dbReference>
<dbReference type="PROSITE" id="PS51257">
    <property type="entry name" value="PROKAR_LIPOPROTEIN"/>
    <property type="match status" value="1"/>
</dbReference>
<dbReference type="PROSITE" id="PS51782">
    <property type="entry name" value="LYSM"/>
    <property type="match status" value="1"/>
</dbReference>
<organism evidence="3 4">
    <name type="scientific">Tepiditoga spiralis</name>
    <dbReference type="NCBI Taxonomy" id="2108365"/>
    <lineage>
        <taxon>Bacteria</taxon>
        <taxon>Thermotogati</taxon>
        <taxon>Thermotogota</taxon>
        <taxon>Thermotogae</taxon>
        <taxon>Petrotogales</taxon>
        <taxon>Petrotogaceae</taxon>
        <taxon>Tepiditoga</taxon>
    </lineage>
</organism>
<dbReference type="InterPro" id="IPR018392">
    <property type="entry name" value="LysM"/>
</dbReference>
<evidence type="ECO:0000313" key="3">
    <source>
        <dbReference type="EMBL" id="BBE31827.1"/>
    </source>
</evidence>
<dbReference type="RefSeq" id="WP_190614625.1">
    <property type="nucleotide sequence ID" value="NZ_AP018712.1"/>
</dbReference>
<dbReference type="SUPFAM" id="SSF50685">
    <property type="entry name" value="Barwin-like endoglucanases"/>
    <property type="match status" value="1"/>
</dbReference>
<dbReference type="AlphaFoldDB" id="A0A7G1G9Y4"/>
<dbReference type="Proteomes" id="UP000516361">
    <property type="component" value="Chromosome"/>
</dbReference>
<reference evidence="3 4" key="1">
    <citation type="submission" date="2018-06" db="EMBL/GenBank/DDBJ databases">
        <title>Genome sequencing of Oceanotoga sp. sy52.</title>
        <authorList>
            <person name="Mori K."/>
        </authorList>
    </citation>
    <scope>NUCLEOTIDE SEQUENCE [LARGE SCALE GENOMIC DNA]</scope>
    <source>
        <strain evidence="4">sy52</strain>
    </source>
</reference>
<dbReference type="GO" id="GO:0019867">
    <property type="term" value="C:outer membrane"/>
    <property type="evidence" value="ECO:0007669"/>
    <property type="project" value="InterPro"/>
</dbReference>
<dbReference type="SUPFAM" id="SSF54106">
    <property type="entry name" value="LysM domain"/>
    <property type="match status" value="1"/>
</dbReference>
<protein>
    <submittedName>
        <fullName evidence="3">Peptidase M23</fullName>
    </submittedName>
</protein>
<dbReference type="EMBL" id="AP018712">
    <property type="protein sequence ID" value="BBE31827.1"/>
    <property type="molecule type" value="Genomic_DNA"/>
</dbReference>
<feature type="coiled-coil region" evidence="1">
    <location>
        <begin position="226"/>
        <end position="260"/>
    </location>
</feature>
<evidence type="ECO:0000313" key="4">
    <source>
        <dbReference type="Proteomes" id="UP000516361"/>
    </source>
</evidence>
<feature type="domain" description="LysM" evidence="2">
    <location>
        <begin position="302"/>
        <end position="349"/>
    </location>
</feature>
<dbReference type="Gene3D" id="2.40.40.10">
    <property type="entry name" value="RlpA-like domain"/>
    <property type="match status" value="1"/>
</dbReference>
<dbReference type="CDD" id="cd12797">
    <property type="entry name" value="M23_peptidase"/>
    <property type="match status" value="1"/>
</dbReference>
<sequence length="584" mass="66439">MKKAYILILLITILIFTGCTTLKKDPSLPENQLSEINTNLKNLNDKIKILEDKVNYISKKVEENSDYNDNTKTNINSLKENFDIVDKRLRIMEGFIYDGKSVNNNSKNNIEERVKKLEDSLDKIATSLSGDSTKVNLETITNKIKNIYSENESIIDNLNKLSEKISYLESSYKNSDKYLMENGNLKEFISNEINSEISKMDFSKYVKDVVELKTEQEFSKLYYENKKEEIQKIETLTKKVDVLQDNIKNLSNEFEMVSSNPAHSLDEKYTTQIQEIEKKINTALFSMGNSEIQKLFQNKSELNYIVKSGDTLSEISYAYGLGYSGIEILKSANNLKNAGSIRVGQRIKIPVGNIEKYIKWPLKTTRIIDYDRIVVKFGERTVGGITAGIGILPKSSERIYPILPGKIIETGKDAKGTYYVKIDHGNSIVSVISNLYVLYTKIGKWVGSTDSLGSVKKDKLVMIELWKEGEPRDPLKLFFKLAGQYKATYYTEWDDKHIYSPTFRVTKSGKIPKNFETIAADPKKLPIGTVVYIPQFSKLPNSGFFVVEDIGSSIKGNRIDIYINDVRNADIKKDVTLYIVGQEG</sequence>